<name>A0ABT3N4H1_9GAMM</name>
<dbReference type="PROSITE" id="PS51257">
    <property type="entry name" value="PROKAR_LIPOPROTEIN"/>
    <property type="match status" value="1"/>
</dbReference>
<protein>
    <recommendedName>
        <fullName evidence="3">Toxin HipA</fullName>
    </recommendedName>
</protein>
<evidence type="ECO:0000313" key="1">
    <source>
        <dbReference type="EMBL" id="MCW7556094.1"/>
    </source>
</evidence>
<comment type="caution">
    <text evidence="1">The sequence shown here is derived from an EMBL/GenBank/DDBJ whole genome shotgun (WGS) entry which is preliminary data.</text>
</comment>
<keyword evidence="2" id="KW-1185">Reference proteome</keyword>
<accession>A0ABT3N4H1</accession>
<dbReference type="RefSeq" id="WP_262565808.1">
    <property type="nucleotide sequence ID" value="NZ_JAPFCC010000001.1"/>
</dbReference>
<sequence>MSREVYVYADWAGLAGPTLVGCLRATATRRTEHFSFVYDESWLASPSVQQIDPELELFTGEQHCLDGKNFRSFLDSCPDRWGRLLMKRREAALARKEDRRPKPLTEVDYLLGVHDFYRQGAIRFKECLNGPFLDNHDRQAAPPFSSLRELEYAVQQVESSDVTDNALDFDLAMDVAEYFQLTPSGARVILSDVTSAVRTWREEAQSVGLSRMEQEKMSGAFFLSAKLP</sequence>
<gene>
    <name evidence="1" type="ORF">NX722_26390</name>
</gene>
<dbReference type="Proteomes" id="UP001209854">
    <property type="component" value="Unassembled WGS sequence"/>
</dbReference>
<reference evidence="1 2" key="1">
    <citation type="submission" date="2022-10" db="EMBL/GenBank/DDBJ databases">
        <title>High-quality genome sequences of two octocoral-associated bacteria, Endozoicomonas euniceicola EF212 and Endozoicomonas gorgoniicola PS125.</title>
        <authorList>
            <person name="Chiou Y.-J."/>
            <person name="Chen Y.-H."/>
        </authorList>
    </citation>
    <scope>NUCLEOTIDE SEQUENCE [LARGE SCALE GENOMIC DNA]</scope>
    <source>
        <strain evidence="1 2">PS125</strain>
    </source>
</reference>
<proteinExistence type="predicted"/>
<evidence type="ECO:0000313" key="2">
    <source>
        <dbReference type="Proteomes" id="UP001209854"/>
    </source>
</evidence>
<organism evidence="1 2">
    <name type="scientific">Endozoicomonas gorgoniicola</name>
    <dbReference type="NCBI Taxonomy" id="1234144"/>
    <lineage>
        <taxon>Bacteria</taxon>
        <taxon>Pseudomonadati</taxon>
        <taxon>Pseudomonadota</taxon>
        <taxon>Gammaproteobacteria</taxon>
        <taxon>Oceanospirillales</taxon>
        <taxon>Endozoicomonadaceae</taxon>
        <taxon>Endozoicomonas</taxon>
    </lineage>
</organism>
<evidence type="ECO:0008006" key="3">
    <source>
        <dbReference type="Google" id="ProtNLM"/>
    </source>
</evidence>
<dbReference type="EMBL" id="JAPFCC010000001">
    <property type="protein sequence ID" value="MCW7556094.1"/>
    <property type="molecule type" value="Genomic_DNA"/>
</dbReference>